<dbReference type="Proteomes" id="UP000260680">
    <property type="component" value="Unassembled WGS sequence"/>
</dbReference>
<organism evidence="1 2">
    <name type="scientific">Lacrimispora amygdalina</name>
    <dbReference type="NCBI Taxonomy" id="253257"/>
    <lineage>
        <taxon>Bacteria</taxon>
        <taxon>Bacillati</taxon>
        <taxon>Bacillota</taxon>
        <taxon>Clostridia</taxon>
        <taxon>Lachnospirales</taxon>
        <taxon>Lachnospiraceae</taxon>
        <taxon>Lacrimispora</taxon>
    </lineage>
</organism>
<proteinExistence type="predicted"/>
<sequence length="120" mass="14550">MHFIEKALKYANKNITLLEAWQVRDHYDLLCSPYHNLAAVSYYNIAKTCVYSENKSLIIESFAKTYYLWGLEGWNDLNQDIERELREEYERQNDGNESYDIWFNKQIQKAKKDLENRWNQ</sequence>
<name>A0A3E2N3Z7_9FIRM</name>
<reference evidence="1 2" key="1">
    <citation type="submission" date="2018-07" db="EMBL/GenBank/DDBJ databases">
        <title>New species, Clostridium PI-S10-A1B.</title>
        <authorList>
            <person name="Krishna G."/>
            <person name="Summeta K."/>
            <person name="Shikha S."/>
            <person name="Prabhu P.B."/>
            <person name="Suresh K."/>
        </authorList>
    </citation>
    <scope>NUCLEOTIDE SEQUENCE [LARGE SCALE GENOMIC DNA]</scope>
    <source>
        <strain evidence="1 2">PI-S10-A1B</strain>
    </source>
</reference>
<protein>
    <submittedName>
        <fullName evidence="1">Uncharacterized protein</fullName>
    </submittedName>
</protein>
<evidence type="ECO:0000313" key="2">
    <source>
        <dbReference type="Proteomes" id="UP000260680"/>
    </source>
</evidence>
<dbReference type="RefSeq" id="WP_117420096.1">
    <property type="nucleotide sequence ID" value="NZ_QOHO01000121.1"/>
</dbReference>
<dbReference type="EMBL" id="QOHO01000121">
    <property type="protein sequence ID" value="RFZ75719.1"/>
    <property type="molecule type" value="Genomic_DNA"/>
</dbReference>
<comment type="caution">
    <text evidence="1">The sequence shown here is derived from an EMBL/GenBank/DDBJ whole genome shotgun (WGS) entry which is preliminary data.</text>
</comment>
<evidence type="ECO:0000313" key="1">
    <source>
        <dbReference type="EMBL" id="RFZ75719.1"/>
    </source>
</evidence>
<gene>
    <name evidence="1" type="ORF">DS742_27485</name>
</gene>
<dbReference type="AlphaFoldDB" id="A0A3E2N3Z7"/>
<accession>A0A3E2N3Z7</accession>